<accession>A0A5E4X0D2</accession>
<evidence type="ECO:0000313" key="2">
    <source>
        <dbReference type="EMBL" id="VVE29723.1"/>
    </source>
</evidence>
<name>A0A5E4X0D2_9BURK</name>
<dbReference type="EMBL" id="CABPSI010000004">
    <property type="protein sequence ID" value="VVE29723.1"/>
    <property type="molecule type" value="Genomic_DNA"/>
</dbReference>
<keyword evidence="3" id="KW-1185">Reference proteome</keyword>
<dbReference type="AlphaFoldDB" id="A0A5E4X0D2"/>
<dbReference type="NCBIfam" id="NF041748">
    <property type="entry name" value="Drt3b"/>
    <property type="match status" value="1"/>
</dbReference>
<dbReference type="CDD" id="cd01646">
    <property type="entry name" value="RT_Bac_retron_I"/>
    <property type="match status" value="1"/>
</dbReference>
<protein>
    <recommendedName>
        <fullName evidence="1">Reverse transcriptase domain-containing protein</fullName>
    </recommendedName>
</protein>
<evidence type="ECO:0000259" key="1">
    <source>
        <dbReference type="PROSITE" id="PS50878"/>
    </source>
</evidence>
<sequence length="677" mass="79001">MSKTTKKIKFKRNDFIRALLTDTLPYEVPLLFSNYGYYRRLHEKADSTLRDDCKLDLLPKNKWAIPYSYNIRKDSLDFRTLSVAHPAVQRDFCKIYEQYNQLIIGLCSRSPFSLRYPVKVATRYYERPRAAKSSAMETAVEVEEDGFSQQEKHASSFFSYQRYNLIHKFYESPEFHELERKFKHLRRLDISKCFNHIYTHSISWAAKNKEHGKEFKGGDTFEGQFDHLMQLSNYNETNGIIIGPEISRIFAEIILQSIDVSIDRILLGENYLAGRDYDIRRYVDDYFVFATDDRILDAIQSTLAVQLSRFKLYLNTAKTSSQRRPFVTGQTGAKIEIASLVDRIFEKHTRSAKEMRLTLKEFFGKEDDNQSAKPFAVKYVGNAATLAAGYVRDIKQIVTRSQTDFDMISNYFFSVISRKTTELIGRIKTKECDSKQLERLTRFLRTIVDLIFFVYAMSPRVRATYQVSAICYSLSEFCNLMPKDSRELMKSLMSDHMRGILREAIDGGEGDNIEVVNLLTVLHSFGDQYLLTQSELLHIYGVELDEQQRLRTGRSTFGYFQIVTLLHYVAETPRFSELREAISQHVQDRFDAESLDSIQRNSELTMLALDYIRCPYVSQTRKELFAKELLKKHNSDNLKGRIPLLLGVVNKGDWFFSWHMRDALGELLWKKELRTAY</sequence>
<dbReference type="Pfam" id="PF00078">
    <property type="entry name" value="RVT_1"/>
    <property type="match status" value="1"/>
</dbReference>
<organism evidence="2 3">
    <name type="scientific">Pandoraea iniqua</name>
    <dbReference type="NCBI Taxonomy" id="2508288"/>
    <lineage>
        <taxon>Bacteria</taxon>
        <taxon>Pseudomonadati</taxon>
        <taxon>Pseudomonadota</taxon>
        <taxon>Betaproteobacteria</taxon>
        <taxon>Burkholderiales</taxon>
        <taxon>Burkholderiaceae</taxon>
        <taxon>Pandoraea</taxon>
    </lineage>
</organism>
<feature type="domain" description="Reverse transcriptase" evidence="1">
    <location>
        <begin position="39"/>
        <end position="332"/>
    </location>
</feature>
<gene>
    <name evidence="2" type="ORF">PIN31115_03563</name>
</gene>
<evidence type="ECO:0000313" key="3">
    <source>
        <dbReference type="Proteomes" id="UP000333828"/>
    </source>
</evidence>
<dbReference type="Proteomes" id="UP000333828">
    <property type="component" value="Unassembled WGS sequence"/>
</dbReference>
<proteinExistence type="predicted"/>
<dbReference type="PROSITE" id="PS50878">
    <property type="entry name" value="RT_POL"/>
    <property type="match status" value="1"/>
</dbReference>
<dbReference type="InterPro" id="IPR000477">
    <property type="entry name" value="RT_dom"/>
</dbReference>
<reference evidence="2 3" key="1">
    <citation type="submission" date="2019-08" db="EMBL/GenBank/DDBJ databases">
        <authorList>
            <person name="Peeters C."/>
        </authorList>
    </citation>
    <scope>NUCLEOTIDE SEQUENCE [LARGE SCALE GENOMIC DNA]</scope>
    <source>
        <strain evidence="2 3">LMG 31115</strain>
    </source>
</reference>
<dbReference type="RefSeq" id="WP_150685184.1">
    <property type="nucleotide sequence ID" value="NZ_CABPSI010000004.1"/>
</dbReference>